<protein>
    <recommendedName>
        <fullName evidence="4">BTB domain-containing protein</fullName>
    </recommendedName>
</protein>
<feature type="region of interest" description="Disordered" evidence="1">
    <location>
        <begin position="189"/>
        <end position="208"/>
    </location>
</feature>
<feature type="compositionally biased region" description="Basic residues" evidence="1">
    <location>
        <begin position="189"/>
        <end position="198"/>
    </location>
</feature>
<dbReference type="Proteomes" id="UP000614601">
    <property type="component" value="Unassembled WGS sequence"/>
</dbReference>
<name>A0A811JT91_9BILA</name>
<evidence type="ECO:0008006" key="4">
    <source>
        <dbReference type="Google" id="ProtNLM"/>
    </source>
</evidence>
<evidence type="ECO:0000313" key="3">
    <source>
        <dbReference type="Proteomes" id="UP000614601"/>
    </source>
</evidence>
<dbReference type="EMBL" id="CAJFCW020000001">
    <property type="protein sequence ID" value="CAG9081858.1"/>
    <property type="molecule type" value="Genomic_DNA"/>
</dbReference>
<comment type="caution">
    <text evidence="2">The sequence shown here is derived from an EMBL/GenBank/DDBJ whole genome shotgun (WGS) entry which is preliminary data.</text>
</comment>
<dbReference type="Proteomes" id="UP000783686">
    <property type="component" value="Unassembled WGS sequence"/>
</dbReference>
<feature type="compositionally biased region" description="Acidic residues" evidence="1">
    <location>
        <begin position="270"/>
        <end position="284"/>
    </location>
</feature>
<evidence type="ECO:0000256" key="1">
    <source>
        <dbReference type="SAM" id="MobiDB-lite"/>
    </source>
</evidence>
<dbReference type="AlphaFoldDB" id="A0A811JT91"/>
<proteinExistence type="predicted"/>
<feature type="region of interest" description="Disordered" evidence="1">
    <location>
        <begin position="269"/>
        <end position="295"/>
    </location>
</feature>
<gene>
    <name evidence="2" type="ORF">BOKJ2_LOCUS1143</name>
</gene>
<evidence type="ECO:0000313" key="2">
    <source>
        <dbReference type="EMBL" id="CAD5206459.1"/>
    </source>
</evidence>
<accession>A0A811JT91</accession>
<organism evidence="2 3">
    <name type="scientific">Bursaphelenchus okinawaensis</name>
    <dbReference type="NCBI Taxonomy" id="465554"/>
    <lineage>
        <taxon>Eukaryota</taxon>
        <taxon>Metazoa</taxon>
        <taxon>Ecdysozoa</taxon>
        <taxon>Nematoda</taxon>
        <taxon>Chromadorea</taxon>
        <taxon>Rhabditida</taxon>
        <taxon>Tylenchina</taxon>
        <taxon>Tylenchomorpha</taxon>
        <taxon>Aphelenchoidea</taxon>
        <taxon>Aphelenchoididae</taxon>
        <taxon>Bursaphelenchus</taxon>
    </lineage>
</organism>
<feature type="compositionally biased region" description="Basic and acidic residues" evidence="1">
    <location>
        <begin position="199"/>
        <end position="208"/>
    </location>
</feature>
<sequence length="447" mass="51788">MRARSSTDSEVKEIKNLKFRYVWPVKVSLRQLSPGEATILHVSPKFATVHDHDREDYDDTEDLPEEDQEYVAVSLYYVDGPVSSLELLSNIELLTGSQISADRDLVREITKVQACRGEEVELAPTNRRKLSALVKSNVGHLIRIAVTLEMKADFFKTDAYLNAVSPTPFHSFLTANYQARASSKVWRKRSRQSFKRPRSNSEGHPDCKKIDLERSFNRVMERERVLGEKGNYYATDDIGKKREHLFKKLLVDCCDSCERRASLIPCLATADDDEDTTEESEAPEEEPHDHGEEETCFECPEDDKAEIHDTLANMYFNKVALPQMEYIEDFTDFLIDAELNDLPVLKRACERYLCGELNTKRDIMTSLLLDLLFISMVFSLPVMKCMTLTELSERYTELESVDKLLQKDEYKKLNERIQRISDRDLHDLVDECKKFREQKIRVQQVED</sequence>
<keyword evidence="3" id="KW-1185">Reference proteome</keyword>
<reference evidence="2" key="1">
    <citation type="submission" date="2020-09" db="EMBL/GenBank/DDBJ databases">
        <authorList>
            <person name="Kikuchi T."/>
        </authorList>
    </citation>
    <scope>NUCLEOTIDE SEQUENCE</scope>
    <source>
        <strain evidence="2">SH1</strain>
    </source>
</reference>
<dbReference type="OrthoDB" id="5865875at2759"/>
<dbReference type="EMBL" id="CAJFDH010000001">
    <property type="protein sequence ID" value="CAD5206459.1"/>
    <property type="molecule type" value="Genomic_DNA"/>
</dbReference>